<gene>
    <name evidence="1" type="ORF">PsorP6_000119</name>
</gene>
<evidence type="ECO:0000313" key="2">
    <source>
        <dbReference type="Proteomes" id="UP001163321"/>
    </source>
</evidence>
<sequence>MKIRSSPNCLTHNSPQQKNVNLVYYNNKAYPFSCSHGCIRGATAVFATVSVLATRRPDADRPVSHVLESFVAGTTALSISTESMNLLVSRRTCFSTLLSATPVTNNVDDVTVVKLLQRVQFWAVYSAALRTQLTRNVLHRNIYDVALLIALKLNC</sequence>
<dbReference type="Proteomes" id="UP001163321">
    <property type="component" value="Chromosome 1"/>
</dbReference>
<reference evidence="1 2" key="1">
    <citation type="journal article" date="2022" name="bioRxiv">
        <title>The genome of the oomycete Peronosclerospora sorghi, a cosmopolitan pathogen of maize and sorghum, is inflated with dispersed pseudogenes.</title>
        <authorList>
            <person name="Fletcher K."/>
            <person name="Martin F."/>
            <person name="Isakeit T."/>
            <person name="Cavanaugh K."/>
            <person name="Magill C."/>
            <person name="Michelmore R."/>
        </authorList>
    </citation>
    <scope>NUCLEOTIDE SEQUENCE [LARGE SCALE GENOMIC DNA]</scope>
    <source>
        <strain evidence="1">P6</strain>
    </source>
</reference>
<dbReference type="EMBL" id="CM047580">
    <property type="protein sequence ID" value="KAI9921656.1"/>
    <property type="molecule type" value="Genomic_DNA"/>
</dbReference>
<organism evidence="1 2">
    <name type="scientific">Peronosclerospora sorghi</name>
    <dbReference type="NCBI Taxonomy" id="230839"/>
    <lineage>
        <taxon>Eukaryota</taxon>
        <taxon>Sar</taxon>
        <taxon>Stramenopiles</taxon>
        <taxon>Oomycota</taxon>
        <taxon>Peronosporomycetes</taxon>
        <taxon>Peronosporales</taxon>
        <taxon>Peronosporaceae</taxon>
        <taxon>Peronosclerospora</taxon>
    </lineage>
</organism>
<comment type="caution">
    <text evidence="1">The sequence shown here is derived from an EMBL/GenBank/DDBJ whole genome shotgun (WGS) entry which is preliminary data.</text>
</comment>
<accession>A0ACC0WTS3</accession>
<name>A0ACC0WTS3_9STRA</name>
<proteinExistence type="predicted"/>
<protein>
    <submittedName>
        <fullName evidence="1">Uncharacterized protein</fullName>
    </submittedName>
</protein>
<keyword evidence="2" id="KW-1185">Reference proteome</keyword>
<evidence type="ECO:0000313" key="1">
    <source>
        <dbReference type="EMBL" id="KAI9921656.1"/>
    </source>
</evidence>